<keyword evidence="3" id="KW-1185">Reference proteome</keyword>
<evidence type="ECO:0000313" key="2">
    <source>
        <dbReference type="EMBL" id="PFG41091.1"/>
    </source>
</evidence>
<sequence length="38" mass="4459">MLCSELEPQTPFWRSANTTGPTNMEMIEQYRAMVPELR</sequence>
<evidence type="ECO:0000256" key="1">
    <source>
        <dbReference type="SAM" id="MobiDB-lite"/>
    </source>
</evidence>
<dbReference type="EMBL" id="PDJI01000004">
    <property type="protein sequence ID" value="PFG41091.1"/>
    <property type="molecule type" value="Genomic_DNA"/>
</dbReference>
<feature type="region of interest" description="Disordered" evidence="1">
    <location>
        <begin position="1"/>
        <end position="20"/>
    </location>
</feature>
<reference evidence="2 3" key="1">
    <citation type="submission" date="2017-10" db="EMBL/GenBank/DDBJ databases">
        <title>Sequencing the genomes of 1000 actinobacteria strains.</title>
        <authorList>
            <person name="Klenk H.-P."/>
        </authorList>
    </citation>
    <scope>NUCLEOTIDE SEQUENCE [LARGE SCALE GENOMIC DNA]</scope>
    <source>
        <strain evidence="2 3">DSM 21838</strain>
    </source>
</reference>
<name>A0A2A9ERD5_9MICO</name>
<evidence type="ECO:0000313" key="3">
    <source>
        <dbReference type="Proteomes" id="UP000222106"/>
    </source>
</evidence>
<protein>
    <submittedName>
        <fullName evidence="2">Uncharacterized protein</fullName>
    </submittedName>
</protein>
<gene>
    <name evidence="2" type="ORF">ATJ97_3638</name>
</gene>
<proteinExistence type="predicted"/>
<organism evidence="2 3">
    <name type="scientific">Georgenia soli</name>
    <dbReference type="NCBI Taxonomy" id="638953"/>
    <lineage>
        <taxon>Bacteria</taxon>
        <taxon>Bacillati</taxon>
        <taxon>Actinomycetota</taxon>
        <taxon>Actinomycetes</taxon>
        <taxon>Micrococcales</taxon>
        <taxon>Bogoriellaceae</taxon>
        <taxon>Georgenia</taxon>
    </lineage>
</organism>
<dbReference type="Proteomes" id="UP000222106">
    <property type="component" value="Unassembled WGS sequence"/>
</dbReference>
<accession>A0A2A9ERD5</accession>
<dbReference type="AlphaFoldDB" id="A0A2A9ERD5"/>
<comment type="caution">
    <text evidence="2">The sequence shown here is derived from an EMBL/GenBank/DDBJ whole genome shotgun (WGS) entry which is preliminary data.</text>
</comment>